<evidence type="ECO:0000256" key="14">
    <source>
        <dbReference type="ARBA" id="ARBA00023004"/>
    </source>
</evidence>
<dbReference type="GO" id="GO:0003700">
    <property type="term" value="F:DNA-binding transcription factor activity"/>
    <property type="evidence" value="ECO:0007669"/>
    <property type="project" value="InterPro"/>
</dbReference>
<keyword evidence="7 16" id="KW-0645">Protease</keyword>
<evidence type="ECO:0000256" key="13">
    <source>
        <dbReference type="ARBA" id="ARBA00023002"/>
    </source>
</evidence>
<evidence type="ECO:0000313" key="21">
    <source>
        <dbReference type="EMBL" id="PFX33262.1"/>
    </source>
</evidence>
<comment type="cofactor">
    <cofactor evidence="16">
        <name>Co(2+)</name>
        <dbReference type="ChEBI" id="CHEBI:48828"/>
    </cofactor>
    <cofactor evidence="16">
        <name>Zn(2+)</name>
        <dbReference type="ChEBI" id="CHEBI:29105"/>
    </cofactor>
    <cofactor evidence="16">
        <name>Mn(2+)</name>
        <dbReference type="ChEBI" id="CHEBI:29035"/>
    </cofactor>
    <cofactor evidence="16">
        <name>Fe(2+)</name>
        <dbReference type="ChEBI" id="CHEBI:29033"/>
    </cofactor>
    <text evidence="16">Binds 2 divalent metal cations per subunit. Has a high-affinity and a low affinity metal-binding site. The true nature of the physiological cofactor is under debate. The enzyme is active with cobalt, zinc, manganese or divalent iron ions. Most likely, methionine aminopeptidases function as mononuclear Fe(2+)-metalloproteases under physiological conditions, and the catalytically relevant metal-binding site has been assigned to the histidine-containing high-affinity site.</text>
</comment>
<evidence type="ECO:0000256" key="10">
    <source>
        <dbReference type="ARBA" id="ARBA00022801"/>
    </source>
</evidence>
<evidence type="ECO:0000256" key="11">
    <source>
        <dbReference type="ARBA" id="ARBA00022982"/>
    </source>
</evidence>
<dbReference type="SUPFAM" id="SSF55920">
    <property type="entry name" value="Creatinase/aminopeptidase"/>
    <property type="match status" value="1"/>
</dbReference>
<dbReference type="InterPro" id="IPR002467">
    <property type="entry name" value="Pept_M24A_MAP1"/>
</dbReference>
<comment type="caution">
    <text evidence="16">Lacks conserved residue(s) required for the propagation of feature annotation.</text>
</comment>
<feature type="binding site" evidence="16">
    <location>
        <position position="273"/>
    </location>
    <ligand>
        <name>a divalent metal cation</name>
        <dbReference type="ChEBI" id="CHEBI:60240"/>
        <label>2</label>
        <note>catalytic</note>
    </ligand>
</feature>
<dbReference type="InterPro" id="IPR004827">
    <property type="entry name" value="bZIP"/>
</dbReference>
<dbReference type="GO" id="GO:0070006">
    <property type="term" value="F:metalloaminopeptidase activity"/>
    <property type="evidence" value="ECO:0007669"/>
    <property type="project" value="UniProtKB-UniRule"/>
</dbReference>
<dbReference type="GO" id="GO:0009916">
    <property type="term" value="F:alternative oxidase activity"/>
    <property type="evidence" value="ECO:0007669"/>
    <property type="project" value="InterPro"/>
</dbReference>
<dbReference type="Gene3D" id="1.20.1260.140">
    <property type="entry name" value="Alternative oxidase"/>
    <property type="match status" value="1"/>
</dbReference>
<evidence type="ECO:0000256" key="17">
    <source>
        <dbReference type="RuleBase" id="RU003653"/>
    </source>
</evidence>
<dbReference type="Pfam" id="PF07716">
    <property type="entry name" value="bZIP_2"/>
    <property type="match status" value="1"/>
</dbReference>
<reference evidence="22" key="1">
    <citation type="journal article" date="2017" name="bioRxiv">
        <title>Comparative analysis of the genomes of Stylophora pistillata and Acropora digitifera provides evidence for extensive differences between species of corals.</title>
        <authorList>
            <person name="Voolstra C.R."/>
            <person name="Li Y."/>
            <person name="Liew Y.J."/>
            <person name="Baumgarten S."/>
            <person name="Zoccola D."/>
            <person name="Flot J.-F."/>
            <person name="Tambutte S."/>
            <person name="Allemand D."/>
            <person name="Aranda M."/>
        </authorList>
    </citation>
    <scope>NUCLEOTIDE SEQUENCE [LARGE SCALE GENOMIC DNA]</scope>
</reference>
<evidence type="ECO:0000256" key="5">
    <source>
        <dbReference type="ARBA" id="ARBA00022448"/>
    </source>
</evidence>
<dbReference type="PANTHER" id="PTHR43330">
    <property type="entry name" value="METHIONINE AMINOPEPTIDASE"/>
    <property type="match status" value="1"/>
</dbReference>
<dbReference type="CDD" id="cd01086">
    <property type="entry name" value="MetAP1"/>
    <property type="match status" value="1"/>
</dbReference>
<keyword evidence="13" id="KW-0560">Oxidoreductase</keyword>
<feature type="transmembrane region" description="Helical" evidence="19">
    <location>
        <begin position="708"/>
        <end position="731"/>
    </location>
</feature>
<protein>
    <recommendedName>
        <fullName evidence="17">Methionine aminopeptidase</fullName>
        <ecNumber evidence="17">3.4.11.18</ecNumber>
    </recommendedName>
</protein>
<comment type="cofactor">
    <cofactor evidence="1">
        <name>Fe cation</name>
        <dbReference type="ChEBI" id="CHEBI:24875"/>
    </cofactor>
</comment>
<evidence type="ECO:0000256" key="6">
    <source>
        <dbReference type="ARBA" id="ARBA00022660"/>
    </source>
</evidence>
<name>A0A2B4SXE8_STYPI</name>
<feature type="binding site" evidence="16">
    <location>
        <position position="150"/>
    </location>
    <ligand>
        <name>substrate</name>
    </ligand>
</feature>
<feature type="binding site" evidence="16">
    <location>
        <position position="248"/>
    </location>
    <ligand>
        <name>substrate</name>
    </ligand>
</feature>
<keyword evidence="9 16" id="KW-0479">Metal-binding</keyword>
<dbReference type="OrthoDB" id="16906at2759"/>
<evidence type="ECO:0000259" key="20">
    <source>
        <dbReference type="PROSITE" id="PS50217"/>
    </source>
</evidence>
<keyword evidence="12 19" id="KW-1133">Transmembrane helix</keyword>
<dbReference type="SUPFAM" id="SSF57959">
    <property type="entry name" value="Leucine zipper domain"/>
    <property type="match status" value="1"/>
</dbReference>
<comment type="catalytic activity">
    <reaction evidence="16 17">
        <text>Release of N-terminal amino acids, preferentially methionine, from peptides and arylamides.</text>
        <dbReference type="EC" id="3.4.11.18"/>
    </reaction>
</comment>
<dbReference type="PRINTS" id="PR00599">
    <property type="entry name" value="MAPEPTIDASE"/>
</dbReference>
<evidence type="ECO:0000313" key="22">
    <source>
        <dbReference type="Proteomes" id="UP000225706"/>
    </source>
</evidence>
<dbReference type="InterPro" id="IPR046347">
    <property type="entry name" value="bZIP_sf"/>
</dbReference>
<evidence type="ECO:0000256" key="18">
    <source>
        <dbReference type="SAM" id="Coils"/>
    </source>
</evidence>
<dbReference type="InterPro" id="IPR002680">
    <property type="entry name" value="AOX"/>
</dbReference>
<keyword evidence="10 16" id="KW-0378">Hydrolase</keyword>
<comment type="similarity">
    <text evidence="3">Belongs to the alternative oxidase family.</text>
</comment>
<keyword evidence="11" id="KW-0249">Electron transport</keyword>
<accession>A0A2B4SXE8</accession>
<evidence type="ECO:0000256" key="4">
    <source>
        <dbReference type="ARBA" id="ARBA00022438"/>
    </source>
</evidence>
<feature type="binding site" evidence="16">
    <location>
        <position position="241"/>
    </location>
    <ligand>
        <name>a divalent metal cation</name>
        <dbReference type="ChEBI" id="CHEBI:60240"/>
        <label>2</label>
        <note>catalytic</note>
    </ligand>
</feature>
<feature type="binding site" evidence="16">
    <location>
        <position position="178"/>
    </location>
    <ligand>
        <name>a divalent metal cation</name>
        <dbReference type="ChEBI" id="CHEBI:60240"/>
        <label>2</label>
        <note>catalytic</note>
    </ligand>
</feature>
<organism evidence="21 22">
    <name type="scientific">Stylophora pistillata</name>
    <name type="common">Smooth cauliflower coral</name>
    <dbReference type="NCBI Taxonomy" id="50429"/>
    <lineage>
        <taxon>Eukaryota</taxon>
        <taxon>Metazoa</taxon>
        <taxon>Cnidaria</taxon>
        <taxon>Anthozoa</taxon>
        <taxon>Hexacorallia</taxon>
        <taxon>Scleractinia</taxon>
        <taxon>Astrocoeniina</taxon>
        <taxon>Pocilloporidae</taxon>
        <taxon>Stylophora</taxon>
    </lineage>
</organism>
<evidence type="ECO:0000256" key="1">
    <source>
        <dbReference type="ARBA" id="ARBA00001962"/>
    </source>
</evidence>
<dbReference type="Proteomes" id="UP000225706">
    <property type="component" value="Unassembled WGS sequence"/>
</dbReference>
<evidence type="ECO:0000256" key="7">
    <source>
        <dbReference type="ARBA" id="ARBA00022670"/>
    </source>
</evidence>
<keyword evidence="5" id="KW-0813">Transport</keyword>
<evidence type="ECO:0000256" key="16">
    <source>
        <dbReference type="HAMAP-Rule" id="MF_03174"/>
    </source>
</evidence>
<dbReference type="GO" id="GO:0046872">
    <property type="term" value="F:metal ion binding"/>
    <property type="evidence" value="ECO:0007669"/>
    <property type="project" value="UniProtKB-UniRule"/>
</dbReference>
<evidence type="ECO:0000256" key="15">
    <source>
        <dbReference type="ARBA" id="ARBA00023136"/>
    </source>
</evidence>
<comment type="subcellular location">
    <subcellularLocation>
        <location evidence="2">Membrane</location>
    </subcellularLocation>
</comment>
<evidence type="ECO:0000256" key="2">
    <source>
        <dbReference type="ARBA" id="ARBA00004370"/>
    </source>
</evidence>
<dbReference type="PANTHER" id="PTHR43330:SF8">
    <property type="entry name" value="METHIONINE AMINOPEPTIDASE 1D, MITOCHONDRIAL"/>
    <property type="match status" value="1"/>
</dbReference>
<dbReference type="AlphaFoldDB" id="A0A2B4SXE8"/>
<sequence>MWAKLGRLRPRCLRCLEEQLYKRNVNFNHRNSSTNKSYEVVTELYKVSPAGHVPSHIEHPPYAHTGKVPDPPLSTEIKTEKQIALMRTACRTARKVLNTARDNIMVGVTTEDIDQIVHQAAVSFGAYPSPLNYKKFPKSVCTSVNNVAVHGIPDSRPLQDGDIISVDVSVFIGGMHGDLCATYMIGSVDKQGQRLLESCQRSLDAAISICKPGVRFSLIGNTIESVAKKDGFTVCPNLAGHGIGSYFHGSPEILHTGNYKPGKMAAGMTFTIEPVLCEGSSEIAILGDGWTVVTKDGKRKTTWRLKFPSPTATWKGRLLAATLSVRRLCTNPSLVFDTGAFDLASPKTKDDLLRTSVLDEGDSLWSVGPVPDWNKANPGELFFDQVAELEKLIPGERSKGHCLEESWMANVEFLKSEEIINNWAGPEEKLDGINQADNICAGAQNVGLDICGGRKVGSIDFIMIEQQTQEHGLNGEATEAALFDVTQDSPSSVGSSCSDEVSDKRLRNNKASRKFRRARKERNHSLFARASKLEQENQALKLQVNQMLQEIRLLCTTDVLRQKDLKHFKEGTQKKDNLHDDHTKGNEIYRMPHPIWSEEEVNTVEITHQEAKTKVDKLAYYCVQFLRVSFDIVSLYKVGKMTENKWLNRIIMLETVAGVPGMIAAMARHFDSLRKLTRDHGWIHTLLEEAENERMHLMTALELKQPGALFRGIILLAQGVFVNCFFLAYILSPRFCHRFVGYLEEEAVKTYTYCLKETSASKTIRESQKLPAGS</sequence>
<evidence type="ECO:0000256" key="3">
    <source>
        <dbReference type="ARBA" id="ARBA00008388"/>
    </source>
</evidence>
<dbReference type="HAMAP" id="MF_01974">
    <property type="entry name" value="MetAP_1"/>
    <property type="match status" value="1"/>
</dbReference>
<keyword evidence="18" id="KW-0175">Coiled coil</keyword>
<keyword evidence="8 19" id="KW-0812">Transmembrane</keyword>
<dbReference type="CDD" id="cd14813">
    <property type="entry name" value="bZIP_BmCbz-like"/>
    <property type="match status" value="1"/>
</dbReference>
<evidence type="ECO:0000256" key="8">
    <source>
        <dbReference type="ARBA" id="ARBA00022692"/>
    </source>
</evidence>
<dbReference type="STRING" id="50429.A0A2B4SXE8"/>
<feature type="domain" description="BZIP" evidence="20">
    <location>
        <begin position="498"/>
        <end position="554"/>
    </location>
</feature>
<dbReference type="InterPro" id="IPR001714">
    <property type="entry name" value="Pept_M24_MAP"/>
</dbReference>
<feature type="binding site" evidence="16">
    <location>
        <position position="167"/>
    </location>
    <ligand>
        <name>a divalent metal cation</name>
        <dbReference type="ChEBI" id="CHEBI:60240"/>
        <label>1</label>
    </ligand>
</feature>
<dbReference type="GO" id="GO:0016020">
    <property type="term" value="C:membrane"/>
    <property type="evidence" value="ECO:0007669"/>
    <property type="project" value="UniProtKB-SubCell"/>
</dbReference>
<feature type="coiled-coil region" evidence="18">
    <location>
        <begin position="523"/>
        <end position="550"/>
    </location>
</feature>
<keyword evidence="6" id="KW-0679">Respiratory chain</keyword>
<proteinExistence type="inferred from homology"/>
<dbReference type="InterPro" id="IPR000994">
    <property type="entry name" value="Pept_M24"/>
</dbReference>
<dbReference type="SMART" id="SM00338">
    <property type="entry name" value="BRLZ"/>
    <property type="match status" value="1"/>
</dbReference>
<evidence type="ECO:0000256" key="9">
    <source>
        <dbReference type="ARBA" id="ARBA00022723"/>
    </source>
</evidence>
<gene>
    <name evidence="21" type="primary">Metap1d</name>
    <name evidence="21" type="ORF">AWC38_SpisGene1934</name>
</gene>
<dbReference type="NCBIfam" id="TIGR00500">
    <property type="entry name" value="met_pdase_I"/>
    <property type="match status" value="1"/>
</dbReference>
<dbReference type="Gene3D" id="1.20.5.170">
    <property type="match status" value="1"/>
</dbReference>
<comment type="caution">
    <text evidence="21">The sequence shown here is derived from an EMBL/GenBank/DDBJ whole genome shotgun (WGS) entry which is preliminary data.</text>
</comment>
<dbReference type="GO" id="GO:0006508">
    <property type="term" value="P:proteolysis"/>
    <property type="evidence" value="ECO:0007669"/>
    <property type="project" value="UniProtKB-KW"/>
</dbReference>
<keyword evidence="14" id="KW-0408">Iron</keyword>
<dbReference type="InterPro" id="IPR038659">
    <property type="entry name" value="AOX_sf"/>
</dbReference>
<evidence type="ECO:0000256" key="19">
    <source>
        <dbReference type="SAM" id="Phobius"/>
    </source>
</evidence>
<dbReference type="InterPro" id="IPR036005">
    <property type="entry name" value="Creatinase/aminopeptidase-like"/>
</dbReference>
<dbReference type="Pfam" id="PF00557">
    <property type="entry name" value="Peptidase_M24"/>
    <property type="match status" value="1"/>
</dbReference>
<comment type="similarity">
    <text evidence="16">Belongs to the peptidase M24A family. Methionine aminopeptidase type 1 subfamily.</text>
</comment>
<dbReference type="GO" id="GO:0004239">
    <property type="term" value="F:initiator methionyl aminopeptidase activity"/>
    <property type="evidence" value="ECO:0007669"/>
    <property type="project" value="UniProtKB-UniRule"/>
</dbReference>
<dbReference type="Gene3D" id="3.90.230.10">
    <property type="entry name" value="Creatinase/methionine aminopeptidase superfamily"/>
    <property type="match status" value="1"/>
</dbReference>
<keyword evidence="22" id="KW-1185">Reference proteome</keyword>
<dbReference type="Pfam" id="PF01786">
    <property type="entry name" value="AOX"/>
    <property type="match status" value="1"/>
</dbReference>
<keyword evidence="4 16" id="KW-0031">Aminopeptidase</keyword>
<dbReference type="PROSITE" id="PS50217">
    <property type="entry name" value="BZIP"/>
    <property type="match status" value="1"/>
</dbReference>
<dbReference type="EMBL" id="LSMT01000014">
    <property type="protein sequence ID" value="PFX33262.1"/>
    <property type="molecule type" value="Genomic_DNA"/>
</dbReference>
<keyword evidence="15 19" id="KW-0472">Membrane</keyword>
<comment type="function">
    <text evidence="17">Cotranslationally removes the N-terminal methionine from nascent proteins. The N-terminal methionine is often cleaved when the second residue in the primary sequence is small and uncharged (Met-Ala-, Cys, Gly, Pro, Ser, Thr, or Val).</text>
</comment>
<dbReference type="EC" id="3.4.11.18" evidence="17"/>
<feature type="binding site" evidence="16">
    <location>
        <position position="178"/>
    </location>
    <ligand>
        <name>a divalent metal cation</name>
        <dbReference type="ChEBI" id="CHEBI:60240"/>
        <label>1</label>
    </ligand>
</feature>
<evidence type="ECO:0000256" key="12">
    <source>
        <dbReference type="ARBA" id="ARBA00022989"/>
    </source>
</evidence>